<dbReference type="RefSeq" id="WP_256610388.1">
    <property type="nucleotide sequence ID" value="NZ_JANIBM010000007.1"/>
</dbReference>
<keyword evidence="1" id="KW-0472">Membrane</keyword>
<dbReference type="EMBL" id="JANIBM010000007">
    <property type="protein sequence ID" value="MCQ8181100.1"/>
    <property type="molecule type" value="Genomic_DNA"/>
</dbReference>
<name>A0ABT1UHC9_9GAMM</name>
<keyword evidence="1" id="KW-0812">Transmembrane</keyword>
<evidence type="ECO:0000256" key="1">
    <source>
        <dbReference type="SAM" id="Phobius"/>
    </source>
</evidence>
<protein>
    <recommendedName>
        <fullName evidence="4">Transmembrane protein</fullName>
    </recommendedName>
</protein>
<sequence length="55" mass="6148">MKASSITRLKCAAVFVVFIIFSVGPVPITSALGLYVVIFRPRWFKDLVARVYADD</sequence>
<keyword evidence="3" id="KW-1185">Reference proteome</keyword>
<evidence type="ECO:0008006" key="4">
    <source>
        <dbReference type="Google" id="ProtNLM"/>
    </source>
</evidence>
<evidence type="ECO:0000313" key="2">
    <source>
        <dbReference type="EMBL" id="MCQ8181100.1"/>
    </source>
</evidence>
<comment type="caution">
    <text evidence="2">The sequence shown here is derived from an EMBL/GenBank/DDBJ whole genome shotgun (WGS) entry which is preliminary data.</text>
</comment>
<organism evidence="2 3">
    <name type="scientific">Methylomonas aurea</name>
    <dbReference type="NCBI Taxonomy" id="2952224"/>
    <lineage>
        <taxon>Bacteria</taxon>
        <taxon>Pseudomonadati</taxon>
        <taxon>Pseudomonadota</taxon>
        <taxon>Gammaproteobacteria</taxon>
        <taxon>Methylococcales</taxon>
        <taxon>Methylococcaceae</taxon>
        <taxon>Methylomonas</taxon>
    </lineage>
</organism>
<reference evidence="2 3" key="1">
    <citation type="submission" date="2022-07" db="EMBL/GenBank/DDBJ databases">
        <title>Methylomonas rivi sp. nov., Methylomonas rosea sp. nov., Methylomonas aureus sp. nov. and Methylomonas subterranea sp. nov., four novel methanotrophs isolated from a freshwater creek and the deep terrestrial subsurface.</title>
        <authorList>
            <person name="Abin C."/>
            <person name="Sankaranarayanan K."/>
            <person name="Garner C."/>
            <person name="Sindelar R."/>
            <person name="Kotary K."/>
            <person name="Garner R."/>
            <person name="Barclay S."/>
            <person name="Lawson P."/>
            <person name="Krumholz L."/>
        </authorList>
    </citation>
    <scope>NUCLEOTIDE SEQUENCE [LARGE SCALE GENOMIC DNA]</scope>
    <source>
        <strain evidence="2 3">SURF-1</strain>
    </source>
</reference>
<proteinExistence type="predicted"/>
<evidence type="ECO:0000313" key="3">
    <source>
        <dbReference type="Proteomes" id="UP001524569"/>
    </source>
</evidence>
<dbReference type="Proteomes" id="UP001524569">
    <property type="component" value="Unassembled WGS sequence"/>
</dbReference>
<gene>
    <name evidence="2" type="ORF">NP603_08270</name>
</gene>
<keyword evidence="1" id="KW-1133">Transmembrane helix</keyword>
<feature type="transmembrane region" description="Helical" evidence="1">
    <location>
        <begin position="12"/>
        <end position="38"/>
    </location>
</feature>
<accession>A0ABT1UHC9</accession>